<dbReference type="InterPro" id="IPR010994">
    <property type="entry name" value="RuvA_2-like"/>
</dbReference>
<dbReference type="Proteomes" id="UP000248536">
    <property type="component" value="Chromosome"/>
</dbReference>
<dbReference type="SUPFAM" id="SSF47781">
    <property type="entry name" value="RuvA domain 2-like"/>
    <property type="match status" value="2"/>
</dbReference>
<sequence>MKNFKSHFRFNKQERSGIFFLLLIIIILQGVFFYLKSNPFNGNSQVVVDASMEFKLDSLKRLSLQKDPKISYSFNPNYITDYKGYTLGMSINEIDRLHAFRASDRFINSAEQFQQVTKVSDSMLNVLSPFFKFPDWTQKKSNYGSKKSKLQKSTETSKTLDINSASIEDLKEINGIGNKLSARIIKFRDRLGGFLTNEQLYDVYGLNMEVANRVLRKYQVLKPPSIKKINVNNATSSEISSLVYITYQVAERIVEYRRVNGRINTFDELTGIEGFPSNKLDRITLYLSL</sequence>
<gene>
    <name evidence="2" type="ORF">HME9304_02470</name>
</gene>
<dbReference type="Gene3D" id="1.10.150.280">
    <property type="entry name" value="AF1531-like domain"/>
    <property type="match status" value="1"/>
</dbReference>
<keyword evidence="1" id="KW-1133">Transmembrane helix</keyword>
<organism evidence="2 3">
    <name type="scientific">Flagellimonas maritima</name>
    <dbReference type="NCBI Taxonomy" id="1383885"/>
    <lineage>
        <taxon>Bacteria</taxon>
        <taxon>Pseudomonadati</taxon>
        <taxon>Bacteroidota</taxon>
        <taxon>Flavobacteriia</taxon>
        <taxon>Flavobacteriales</taxon>
        <taxon>Flavobacteriaceae</taxon>
        <taxon>Flagellimonas</taxon>
    </lineage>
</organism>
<reference evidence="2 3" key="1">
    <citation type="submission" date="2018-06" db="EMBL/GenBank/DDBJ databases">
        <title>Spongiibacterium sp. HME9304 Genome sequencing and assembly.</title>
        <authorList>
            <person name="Kang H."/>
            <person name="Kim H."/>
            <person name="Joh K."/>
        </authorList>
    </citation>
    <scope>NUCLEOTIDE SEQUENCE [LARGE SCALE GENOMIC DNA]</scope>
    <source>
        <strain evidence="2 3">HME9304</strain>
    </source>
</reference>
<dbReference type="OrthoDB" id="981124at2"/>
<accession>A0A2Z4LUE5</accession>
<evidence type="ECO:0000313" key="3">
    <source>
        <dbReference type="Proteomes" id="UP000248536"/>
    </source>
</evidence>
<protein>
    <recommendedName>
        <fullName evidence="4">Helix-hairpin-helix domain-containing protein</fullName>
    </recommendedName>
</protein>
<dbReference type="KEGG" id="spon:HME9304_02470"/>
<dbReference type="RefSeq" id="WP_112379811.1">
    <property type="nucleotide sequence ID" value="NZ_CP030104.1"/>
</dbReference>
<keyword evidence="1" id="KW-0472">Membrane</keyword>
<keyword evidence="1" id="KW-0812">Transmembrane</keyword>
<dbReference type="Pfam" id="PF12836">
    <property type="entry name" value="HHH_3"/>
    <property type="match status" value="2"/>
</dbReference>
<name>A0A2Z4LUE5_9FLAO</name>
<evidence type="ECO:0000256" key="1">
    <source>
        <dbReference type="SAM" id="Phobius"/>
    </source>
</evidence>
<proteinExistence type="predicted"/>
<dbReference type="Gene3D" id="1.10.150.320">
    <property type="entry name" value="Photosystem II 12 kDa extrinsic protein"/>
    <property type="match status" value="1"/>
</dbReference>
<evidence type="ECO:0000313" key="2">
    <source>
        <dbReference type="EMBL" id="AWX45456.1"/>
    </source>
</evidence>
<dbReference type="PANTHER" id="PTHR21180:SF32">
    <property type="entry name" value="ENDONUCLEASE_EXONUCLEASE_PHOSPHATASE FAMILY DOMAIN-CONTAINING PROTEIN 1"/>
    <property type="match status" value="1"/>
</dbReference>
<feature type="transmembrane region" description="Helical" evidence="1">
    <location>
        <begin position="16"/>
        <end position="35"/>
    </location>
</feature>
<dbReference type="EMBL" id="CP030104">
    <property type="protein sequence ID" value="AWX45456.1"/>
    <property type="molecule type" value="Genomic_DNA"/>
</dbReference>
<dbReference type="PANTHER" id="PTHR21180">
    <property type="entry name" value="ENDONUCLEASE/EXONUCLEASE/PHOSPHATASE FAMILY DOMAIN-CONTAINING PROTEIN 1"/>
    <property type="match status" value="1"/>
</dbReference>
<keyword evidence="3" id="KW-1185">Reference proteome</keyword>
<evidence type="ECO:0008006" key="4">
    <source>
        <dbReference type="Google" id="ProtNLM"/>
    </source>
</evidence>
<dbReference type="AlphaFoldDB" id="A0A2Z4LUE5"/>
<dbReference type="InterPro" id="IPR051675">
    <property type="entry name" value="Endo/Exo/Phosphatase_dom_1"/>
</dbReference>